<evidence type="ECO:0000313" key="1">
    <source>
        <dbReference type="EMBL" id="WRW39757.1"/>
    </source>
</evidence>
<dbReference type="EMBL" id="CP140636">
    <property type="protein sequence ID" value="WRW39757.1"/>
    <property type="molecule type" value="Genomic_DNA"/>
</dbReference>
<gene>
    <name evidence="1" type="ORF">U5G49_005107</name>
</gene>
<evidence type="ECO:0000313" key="2">
    <source>
        <dbReference type="Proteomes" id="UP001322785"/>
    </source>
</evidence>
<name>A0ABZ1DWY6_9HYPH</name>
<geneLocation type="plasmid" evidence="1 2">
    <name>pRinCIP108029b</name>
</geneLocation>
<dbReference type="Proteomes" id="UP001322785">
    <property type="component" value="Plasmid pRinCIP108029b"/>
</dbReference>
<reference evidence="1 2" key="1">
    <citation type="submission" date="2023-12" db="EMBL/GenBank/DDBJ databases">
        <authorList>
            <person name="Menendez E."/>
            <person name="Kaur S."/>
            <person name="Flores-Felix J.D."/>
            <person name="diCenzo G.C."/>
            <person name="Peix A."/>
            <person name="Velazquez E."/>
        </authorList>
    </citation>
    <scope>NUCLEOTIDE SEQUENCE [LARGE SCALE GENOMIC DNA]</scope>
    <source>
        <strain evidence="1 2">CIP 108029</strain>
        <plasmid evidence="1 2">pRinCIP108029b</plasmid>
    </source>
</reference>
<protein>
    <submittedName>
        <fullName evidence="1">Uncharacterized protein</fullName>
    </submittedName>
</protein>
<keyword evidence="2" id="KW-1185">Reference proteome</keyword>
<proteinExistence type="predicted"/>
<keyword evidence="1" id="KW-0614">Plasmid</keyword>
<sequence length="90" mass="9822">MTVSPSDDKLIPCTPATPNQVGQKWEWTASAGFKEIQGEAFVADTSKGWDQLRERSVTHPAGLLDCAEVGAEINRLVEQIKRFSTTSCLA</sequence>
<dbReference type="RefSeq" id="WP_193443695.1">
    <property type="nucleotide sequence ID" value="NZ_BSOQ01000002.1"/>
</dbReference>
<organism evidence="1 2">
    <name type="scientific">Rhizobium indigoferae</name>
    <dbReference type="NCBI Taxonomy" id="158891"/>
    <lineage>
        <taxon>Bacteria</taxon>
        <taxon>Pseudomonadati</taxon>
        <taxon>Pseudomonadota</taxon>
        <taxon>Alphaproteobacteria</taxon>
        <taxon>Hyphomicrobiales</taxon>
        <taxon>Rhizobiaceae</taxon>
        <taxon>Rhizobium/Agrobacterium group</taxon>
        <taxon>Rhizobium</taxon>
    </lineage>
</organism>
<accession>A0ABZ1DWY6</accession>